<evidence type="ECO:0000256" key="3">
    <source>
        <dbReference type="ARBA" id="ARBA00022679"/>
    </source>
</evidence>
<keyword evidence="15" id="KW-1185">Reference proteome</keyword>
<comment type="catalytic activity">
    <reaction evidence="8">
        <text>L-seryl-[protein] + ATP = O-phospho-L-seryl-[protein] + ADP + H(+)</text>
        <dbReference type="Rhea" id="RHEA:17989"/>
        <dbReference type="Rhea" id="RHEA-COMP:9863"/>
        <dbReference type="Rhea" id="RHEA-COMP:11604"/>
        <dbReference type="ChEBI" id="CHEBI:15378"/>
        <dbReference type="ChEBI" id="CHEBI:29999"/>
        <dbReference type="ChEBI" id="CHEBI:30616"/>
        <dbReference type="ChEBI" id="CHEBI:83421"/>
        <dbReference type="ChEBI" id="CHEBI:456216"/>
        <dbReference type="EC" id="2.7.11.1"/>
    </reaction>
</comment>
<comment type="similarity">
    <text evidence="10">Belongs to the protein kinase superfamily.</text>
</comment>
<keyword evidence="2 10" id="KW-0723">Serine/threonine-protein kinase</keyword>
<keyword evidence="6 9" id="KW-0067">ATP-binding</keyword>
<dbReference type="CDD" id="cd05578">
    <property type="entry name" value="STKc_Yank1"/>
    <property type="match status" value="1"/>
</dbReference>
<evidence type="ECO:0000256" key="7">
    <source>
        <dbReference type="ARBA" id="ARBA00047899"/>
    </source>
</evidence>
<dbReference type="EC" id="2.7.11.1" evidence="1"/>
<evidence type="ECO:0000256" key="5">
    <source>
        <dbReference type="ARBA" id="ARBA00022777"/>
    </source>
</evidence>
<dbReference type="AlphaFoldDB" id="Q240V8"/>
<dbReference type="PANTHER" id="PTHR24356">
    <property type="entry name" value="SERINE/THREONINE-PROTEIN KINASE"/>
    <property type="match status" value="1"/>
</dbReference>
<dbReference type="FunFam" id="1.10.510.10:FF:000454">
    <property type="entry name" value="Uncharacterized protein"/>
    <property type="match status" value="1"/>
</dbReference>
<dbReference type="InterPro" id="IPR000719">
    <property type="entry name" value="Prot_kinase_dom"/>
</dbReference>
<evidence type="ECO:0000256" key="11">
    <source>
        <dbReference type="SAM" id="MobiDB-lite"/>
    </source>
</evidence>
<feature type="domain" description="Protein kinase" evidence="12">
    <location>
        <begin position="24"/>
        <end position="282"/>
    </location>
</feature>
<dbReference type="PROSITE" id="PS00107">
    <property type="entry name" value="PROTEIN_KINASE_ATP"/>
    <property type="match status" value="1"/>
</dbReference>
<dbReference type="PROSITE" id="PS00108">
    <property type="entry name" value="PROTEIN_KINASE_ST"/>
    <property type="match status" value="1"/>
</dbReference>
<reference evidence="15" key="1">
    <citation type="journal article" date="2006" name="PLoS Biol.">
        <title>Macronuclear genome sequence of the ciliate Tetrahymena thermophila, a model eukaryote.</title>
        <authorList>
            <person name="Eisen J.A."/>
            <person name="Coyne R.S."/>
            <person name="Wu M."/>
            <person name="Wu D."/>
            <person name="Thiagarajan M."/>
            <person name="Wortman J.R."/>
            <person name="Badger J.H."/>
            <person name="Ren Q."/>
            <person name="Amedeo P."/>
            <person name="Jones K.M."/>
            <person name="Tallon L.J."/>
            <person name="Delcher A.L."/>
            <person name="Salzberg S.L."/>
            <person name="Silva J.C."/>
            <person name="Haas B.J."/>
            <person name="Majoros W.H."/>
            <person name="Farzad M."/>
            <person name="Carlton J.M."/>
            <person name="Smith R.K. Jr."/>
            <person name="Garg J."/>
            <person name="Pearlman R.E."/>
            <person name="Karrer K.M."/>
            <person name="Sun L."/>
            <person name="Manning G."/>
            <person name="Elde N.C."/>
            <person name="Turkewitz A.P."/>
            <person name="Asai D.J."/>
            <person name="Wilkes D.E."/>
            <person name="Wang Y."/>
            <person name="Cai H."/>
            <person name="Collins K."/>
            <person name="Stewart B.A."/>
            <person name="Lee S.R."/>
            <person name="Wilamowska K."/>
            <person name="Weinberg Z."/>
            <person name="Ruzzo W.L."/>
            <person name="Wloga D."/>
            <person name="Gaertig J."/>
            <person name="Frankel J."/>
            <person name="Tsao C.-C."/>
            <person name="Gorovsky M.A."/>
            <person name="Keeling P.J."/>
            <person name="Waller R.F."/>
            <person name="Patron N.J."/>
            <person name="Cherry J.M."/>
            <person name="Stover N.A."/>
            <person name="Krieger C.J."/>
            <person name="del Toro C."/>
            <person name="Ryder H.F."/>
            <person name="Williamson S.C."/>
            <person name="Barbeau R.A."/>
            <person name="Hamilton E.P."/>
            <person name="Orias E."/>
        </authorList>
    </citation>
    <scope>NUCLEOTIDE SEQUENCE [LARGE SCALE GENOMIC DNA]</scope>
    <source>
        <strain evidence="15">SB210</strain>
    </source>
</reference>
<dbReference type="Proteomes" id="UP000009168">
    <property type="component" value="Unassembled WGS sequence"/>
</dbReference>
<dbReference type="GO" id="GO:0005524">
    <property type="term" value="F:ATP binding"/>
    <property type="evidence" value="ECO:0007669"/>
    <property type="project" value="UniProtKB-UniRule"/>
</dbReference>
<protein>
    <recommendedName>
        <fullName evidence="1">non-specific serine/threonine protein kinase</fullName>
        <ecNumber evidence="1">2.7.11.1</ecNumber>
    </recommendedName>
</protein>
<keyword evidence="3" id="KW-0808">Transferase</keyword>
<dbReference type="Pfam" id="PF00069">
    <property type="entry name" value="Pkinase"/>
    <property type="match status" value="1"/>
</dbReference>
<dbReference type="SMART" id="SM00220">
    <property type="entry name" value="S_TKc"/>
    <property type="match status" value="1"/>
</dbReference>
<evidence type="ECO:0000259" key="12">
    <source>
        <dbReference type="PROSITE" id="PS50011"/>
    </source>
</evidence>
<dbReference type="KEGG" id="tet:TTHERM_00624250"/>
<dbReference type="InterPro" id="IPR050236">
    <property type="entry name" value="Ser_Thr_kinase_AGC"/>
</dbReference>
<name>Q240V8_TETTS</name>
<dbReference type="EMBL" id="GG662540">
    <property type="protein sequence ID" value="EAS02306.2"/>
    <property type="molecule type" value="Genomic_DNA"/>
</dbReference>
<evidence type="ECO:0000256" key="10">
    <source>
        <dbReference type="RuleBase" id="RU000304"/>
    </source>
</evidence>
<dbReference type="FunFam" id="3.30.200.20:FF:000654">
    <property type="entry name" value="Uncharacterized protein"/>
    <property type="match status" value="1"/>
</dbReference>
<dbReference type="RefSeq" id="XP_001022551.2">
    <property type="nucleotide sequence ID" value="XM_001022551.2"/>
</dbReference>
<evidence type="ECO:0000256" key="2">
    <source>
        <dbReference type="ARBA" id="ARBA00022527"/>
    </source>
</evidence>
<dbReference type="HOGENOM" id="CLU_000288_63_5_1"/>
<dbReference type="InterPro" id="IPR000961">
    <property type="entry name" value="AGC-kinase_C"/>
</dbReference>
<accession>Q240V8</accession>
<evidence type="ECO:0000256" key="8">
    <source>
        <dbReference type="ARBA" id="ARBA00048679"/>
    </source>
</evidence>
<dbReference type="GeneID" id="7828530"/>
<dbReference type="InterPro" id="IPR017441">
    <property type="entry name" value="Protein_kinase_ATP_BS"/>
</dbReference>
<dbReference type="OrthoDB" id="354826at2759"/>
<comment type="catalytic activity">
    <reaction evidence="7">
        <text>L-threonyl-[protein] + ATP = O-phospho-L-threonyl-[protein] + ADP + H(+)</text>
        <dbReference type="Rhea" id="RHEA:46608"/>
        <dbReference type="Rhea" id="RHEA-COMP:11060"/>
        <dbReference type="Rhea" id="RHEA-COMP:11605"/>
        <dbReference type="ChEBI" id="CHEBI:15378"/>
        <dbReference type="ChEBI" id="CHEBI:30013"/>
        <dbReference type="ChEBI" id="CHEBI:30616"/>
        <dbReference type="ChEBI" id="CHEBI:61977"/>
        <dbReference type="ChEBI" id="CHEBI:456216"/>
        <dbReference type="EC" id="2.7.11.1"/>
    </reaction>
</comment>
<feature type="domain" description="AGC-kinase C-terminal" evidence="13">
    <location>
        <begin position="283"/>
        <end position="356"/>
    </location>
</feature>
<dbReference type="SUPFAM" id="SSF56112">
    <property type="entry name" value="Protein kinase-like (PK-like)"/>
    <property type="match status" value="1"/>
</dbReference>
<feature type="binding site" evidence="9">
    <location>
        <position position="53"/>
    </location>
    <ligand>
        <name>ATP</name>
        <dbReference type="ChEBI" id="CHEBI:30616"/>
    </ligand>
</feature>
<dbReference type="PROSITE" id="PS51285">
    <property type="entry name" value="AGC_KINASE_CTER"/>
    <property type="match status" value="1"/>
</dbReference>
<evidence type="ECO:0000259" key="13">
    <source>
        <dbReference type="PROSITE" id="PS51285"/>
    </source>
</evidence>
<dbReference type="PROSITE" id="PS50011">
    <property type="entry name" value="PROTEIN_KINASE_DOM"/>
    <property type="match status" value="1"/>
</dbReference>
<evidence type="ECO:0000256" key="4">
    <source>
        <dbReference type="ARBA" id="ARBA00022741"/>
    </source>
</evidence>
<keyword evidence="5 14" id="KW-0418">Kinase</keyword>
<dbReference type="Gene3D" id="1.10.510.10">
    <property type="entry name" value="Transferase(Phosphotransferase) domain 1"/>
    <property type="match status" value="1"/>
</dbReference>
<gene>
    <name evidence="14" type="ORF">TTHERM_00624250</name>
</gene>
<evidence type="ECO:0000256" key="1">
    <source>
        <dbReference type="ARBA" id="ARBA00012513"/>
    </source>
</evidence>
<dbReference type="InterPro" id="IPR011009">
    <property type="entry name" value="Kinase-like_dom_sf"/>
</dbReference>
<dbReference type="InParanoid" id="Q240V8"/>
<dbReference type="PANTHER" id="PTHR24356:SF374">
    <property type="entry name" value="PROTEIN KINASE DOMAIN-CONTAINING PROTEIN"/>
    <property type="match status" value="1"/>
</dbReference>
<feature type="region of interest" description="Disordered" evidence="11">
    <location>
        <begin position="298"/>
        <end position="322"/>
    </location>
</feature>
<dbReference type="GO" id="GO:0004674">
    <property type="term" value="F:protein serine/threonine kinase activity"/>
    <property type="evidence" value="ECO:0007669"/>
    <property type="project" value="UniProtKB-KW"/>
</dbReference>
<dbReference type="STRING" id="312017.Q240V8"/>
<keyword evidence="4 9" id="KW-0547">Nucleotide-binding</keyword>
<evidence type="ECO:0000313" key="15">
    <source>
        <dbReference type="Proteomes" id="UP000009168"/>
    </source>
</evidence>
<dbReference type="Gene3D" id="3.30.200.20">
    <property type="entry name" value="Phosphorylase Kinase, domain 1"/>
    <property type="match status" value="1"/>
</dbReference>
<dbReference type="GO" id="GO:0035556">
    <property type="term" value="P:intracellular signal transduction"/>
    <property type="evidence" value="ECO:0007669"/>
    <property type="project" value="TreeGrafter"/>
</dbReference>
<evidence type="ECO:0000256" key="6">
    <source>
        <dbReference type="ARBA" id="ARBA00022840"/>
    </source>
</evidence>
<organism evidence="14 15">
    <name type="scientific">Tetrahymena thermophila (strain SB210)</name>
    <dbReference type="NCBI Taxonomy" id="312017"/>
    <lineage>
        <taxon>Eukaryota</taxon>
        <taxon>Sar</taxon>
        <taxon>Alveolata</taxon>
        <taxon>Ciliophora</taxon>
        <taxon>Intramacronucleata</taxon>
        <taxon>Oligohymenophorea</taxon>
        <taxon>Hymenostomatida</taxon>
        <taxon>Tetrahymenina</taxon>
        <taxon>Tetrahymenidae</taxon>
        <taxon>Tetrahymena</taxon>
    </lineage>
</organism>
<evidence type="ECO:0000256" key="9">
    <source>
        <dbReference type="PROSITE-ProRule" id="PRU10141"/>
    </source>
</evidence>
<dbReference type="InterPro" id="IPR008271">
    <property type="entry name" value="Ser/Thr_kinase_AS"/>
</dbReference>
<evidence type="ECO:0000313" key="14">
    <source>
        <dbReference type="EMBL" id="EAS02306.2"/>
    </source>
</evidence>
<feature type="compositionally biased region" description="Basic and acidic residues" evidence="11">
    <location>
        <begin position="298"/>
        <end position="320"/>
    </location>
</feature>
<sequence>MGNCNFASEQNQDELQTYITPRLFNFLYVIGRGGFGKVWKVEHKKTKQLYAMKEMSKAKIITKKSINSVMNERYLLSTLKNPFIVNMVWAFQDRENLYLVMDLLGGGDLRYHIGRQKKFTEEQTKFFIACLVQALEYLHYNSILHRDVKPENLVLDDQGYLRLTDLGVARIWKPDNQSDTSGTPGYMAPEVMCRQVHGVAADYYAVGVITYECMLGKRPYIGRTRKELRDQIIARQVQVRKSEIPHGWSLEAADFINKTIQRKPQNRLGLNGPDEVKEHPWLRDFPWQKLENRELESPFLPKSEDNFDAKQMEPRDKQDTNPELIQQNQLLLRRNSVQELFQGYEYEKEIQQHSNNFQTISGNNSTAVTARYTQSNTYAN</sequence>
<proteinExistence type="inferred from homology"/>